<dbReference type="PANTHER" id="PTHR43976">
    <property type="entry name" value="SHORT CHAIN DEHYDROGENASE"/>
    <property type="match status" value="1"/>
</dbReference>
<dbReference type="GO" id="GO:0016491">
    <property type="term" value="F:oxidoreductase activity"/>
    <property type="evidence" value="ECO:0007669"/>
    <property type="project" value="UniProtKB-KW"/>
</dbReference>
<dbReference type="SUPFAM" id="SSF51735">
    <property type="entry name" value="NAD(P)-binding Rossmann-fold domains"/>
    <property type="match status" value="1"/>
</dbReference>
<dbReference type="InterPro" id="IPR020904">
    <property type="entry name" value="Sc_DH/Rdtase_CS"/>
</dbReference>
<dbReference type="Gene3D" id="3.40.50.720">
    <property type="entry name" value="NAD(P)-binding Rossmann-like Domain"/>
    <property type="match status" value="1"/>
</dbReference>
<dbReference type="InterPro" id="IPR036291">
    <property type="entry name" value="NAD(P)-bd_dom_sf"/>
</dbReference>
<protein>
    <submittedName>
        <fullName evidence="4">SDR family NAD(P)-dependent oxidoreductase</fullName>
    </submittedName>
</protein>
<dbReference type="InterPro" id="IPR051911">
    <property type="entry name" value="SDR_oxidoreductase"/>
</dbReference>
<evidence type="ECO:0000313" key="5">
    <source>
        <dbReference type="Proteomes" id="UP000292884"/>
    </source>
</evidence>
<proteinExistence type="inferred from homology"/>
<dbReference type="PROSITE" id="PS00061">
    <property type="entry name" value="ADH_SHORT"/>
    <property type="match status" value="1"/>
</dbReference>
<dbReference type="InterPro" id="IPR002347">
    <property type="entry name" value="SDR_fam"/>
</dbReference>
<dbReference type="PRINTS" id="PR00080">
    <property type="entry name" value="SDRFAMILY"/>
</dbReference>
<evidence type="ECO:0000256" key="2">
    <source>
        <dbReference type="ARBA" id="ARBA00023002"/>
    </source>
</evidence>
<keyword evidence="2" id="KW-0560">Oxidoreductase</keyword>
<dbReference type="CDD" id="cd05374">
    <property type="entry name" value="17beta-HSD-like_SDR_c"/>
    <property type="match status" value="1"/>
</dbReference>
<evidence type="ECO:0000256" key="1">
    <source>
        <dbReference type="ARBA" id="ARBA00006484"/>
    </source>
</evidence>
<dbReference type="OrthoDB" id="1235794at2"/>
<accession>A0A4R0MQS8</accession>
<dbReference type="NCBIfam" id="NF004824">
    <property type="entry name" value="PRK06180.1"/>
    <property type="match status" value="1"/>
</dbReference>
<dbReference type="RefSeq" id="WP_131554205.1">
    <property type="nucleotide sequence ID" value="NZ_SJSK01000004.1"/>
</dbReference>
<evidence type="ECO:0000313" key="4">
    <source>
        <dbReference type="EMBL" id="TCC89218.1"/>
    </source>
</evidence>
<organism evidence="4 5">
    <name type="scientific">Pedobacter frigiditerrae</name>
    <dbReference type="NCBI Taxonomy" id="2530452"/>
    <lineage>
        <taxon>Bacteria</taxon>
        <taxon>Pseudomonadati</taxon>
        <taxon>Bacteroidota</taxon>
        <taxon>Sphingobacteriia</taxon>
        <taxon>Sphingobacteriales</taxon>
        <taxon>Sphingobacteriaceae</taxon>
        <taxon>Pedobacter</taxon>
    </lineage>
</organism>
<dbReference type="Pfam" id="PF00106">
    <property type="entry name" value="adh_short"/>
    <property type="match status" value="1"/>
</dbReference>
<gene>
    <name evidence="4" type="ORF">EZ428_16090</name>
</gene>
<comment type="similarity">
    <text evidence="1 3">Belongs to the short-chain dehydrogenases/reductases (SDR) family.</text>
</comment>
<dbReference type="PRINTS" id="PR00081">
    <property type="entry name" value="GDHRDH"/>
</dbReference>
<dbReference type="EMBL" id="SJSK01000004">
    <property type="protein sequence ID" value="TCC89218.1"/>
    <property type="molecule type" value="Genomic_DNA"/>
</dbReference>
<reference evidence="4 5" key="1">
    <citation type="submission" date="2019-02" db="EMBL/GenBank/DDBJ databases">
        <title>Pedobacter sp. RP-1-13 sp. nov., isolated from Arctic soil.</title>
        <authorList>
            <person name="Dahal R.H."/>
        </authorList>
    </citation>
    <scope>NUCLEOTIDE SEQUENCE [LARGE SCALE GENOMIC DNA]</scope>
    <source>
        <strain evidence="4 5">RP-1-13</strain>
    </source>
</reference>
<dbReference type="Proteomes" id="UP000292884">
    <property type="component" value="Unassembled WGS sequence"/>
</dbReference>
<sequence>METKKTWLITGTSQGIGLEIVKMALANGDNVVATARKVQSLKKVVGISSANFLPIEVDLLDEASIQAAVMFAEETFGSIDVLVNNAGYGLMAGIEEASKEEVQASFDINVFAALGMVRAVLPGMRKAGKGHIINISSVFGLIAGKGWGIYCATKFAMEGFSEALAEELTPFKLKVTIVEPGYFRTNFLKNGSVALPSKELTEYTEISEIKRMHSQEIVGNQPGDPEKAAQVIYKISEMENPPLRILLGSDAIKYAGYKIEQLKTQMAAHLQLSVSTDFNQ</sequence>
<dbReference type="PANTHER" id="PTHR43976:SF16">
    <property type="entry name" value="SHORT-CHAIN DEHYDROGENASE_REDUCTASE FAMILY PROTEIN"/>
    <property type="match status" value="1"/>
</dbReference>
<dbReference type="AlphaFoldDB" id="A0A4R0MQS8"/>
<name>A0A4R0MQS8_9SPHI</name>
<keyword evidence="5" id="KW-1185">Reference proteome</keyword>
<evidence type="ECO:0000256" key="3">
    <source>
        <dbReference type="RuleBase" id="RU000363"/>
    </source>
</evidence>
<comment type="caution">
    <text evidence="4">The sequence shown here is derived from an EMBL/GenBank/DDBJ whole genome shotgun (WGS) entry which is preliminary data.</text>
</comment>